<feature type="region of interest" description="Disordered" evidence="1">
    <location>
        <begin position="37"/>
        <end position="74"/>
    </location>
</feature>
<evidence type="ECO:0000256" key="1">
    <source>
        <dbReference type="SAM" id="MobiDB-lite"/>
    </source>
</evidence>
<comment type="caution">
    <text evidence="2">The sequence shown here is derived from an EMBL/GenBank/DDBJ whole genome shotgun (WGS) entry which is preliminary data.</text>
</comment>
<keyword evidence="3" id="KW-1185">Reference proteome</keyword>
<reference evidence="2 3" key="1">
    <citation type="submission" date="2019-05" db="EMBL/GenBank/DDBJ databases">
        <title>Another draft genome of Portunus trituberculatus and its Hox gene families provides insights of decapod evolution.</title>
        <authorList>
            <person name="Jeong J.-H."/>
            <person name="Song I."/>
            <person name="Kim S."/>
            <person name="Choi T."/>
            <person name="Kim D."/>
            <person name="Ryu S."/>
            <person name="Kim W."/>
        </authorList>
    </citation>
    <scope>NUCLEOTIDE SEQUENCE [LARGE SCALE GENOMIC DNA]</scope>
    <source>
        <tissue evidence="2">Muscle</tissue>
    </source>
</reference>
<organism evidence="2 3">
    <name type="scientific">Portunus trituberculatus</name>
    <name type="common">Swimming crab</name>
    <name type="synonym">Neptunus trituberculatus</name>
    <dbReference type="NCBI Taxonomy" id="210409"/>
    <lineage>
        <taxon>Eukaryota</taxon>
        <taxon>Metazoa</taxon>
        <taxon>Ecdysozoa</taxon>
        <taxon>Arthropoda</taxon>
        <taxon>Crustacea</taxon>
        <taxon>Multicrustacea</taxon>
        <taxon>Malacostraca</taxon>
        <taxon>Eumalacostraca</taxon>
        <taxon>Eucarida</taxon>
        <taxon>Decapoda</taxon>
        <taxon>Pleocyemata</taxon>
        <taxon>Brachyura</taxon>
        <taxon>Eubrachyura</taxon>
        <taxon>Portunoidea</taxon>
        <taxon>Portunidae</taxon>
        <taxon>Portuninae</taxon>
        <taxon>Portunus</taxon>
    </lineage>
</organism>
<dbReference type="AlphaFoldDB" id="A0A5B7FIV5"/>
<proteinExistence type="predicted"/>
<accession>A0A5B7FIV5</accession>
<dbReference type="EMBL" id="VSRR010006734">
    <property type="protein sequence ID" value="MPC45445.1"/>
    <property type="molecule type" value="Genomic_DNA"/>
</dbReference>
<protein>
    <submittedName>
        <fullName evidence="2">Uncharacterized protein</fullName>
    </submittedName>
</protein>
<sequence>MEGGSEDKRMHRTPLGFPHSQDTEIRFVSVSTCPHSLATSSSFSSSFSSSSSFSNSSPVTKPPPARAARHITSM</sequence>
<evidence type="ECO:0000313" key="3">
    <source>
        <dbReference type="Proteomes" id="UP000324222"/>
    </source>
</evidence>
<dbReference type="Proteomes" id="UP000324222">
    <property type="component" value="Unassembled WGS sequence"/>
</dbReference>
<gene>
    <name evidence="2" type="ORF">E2C01_039144</name>
</gene>
<feature type="compositionally biased region" description="Low complexity" evidence="1">
    <location>
        <begin position="40"/>
        <end position="57"/>
    </location>
</feature>
<name>A0A5B7FIV5_PORTR</name>
<evidence type="ECO:0000313" key="2">
    <source>
        <dbReference type="EMBL" id="MPC45445.1"/>
    </source>
</evidence>